<keyword evidence="3" id="KW-1185">Reference proteome</keyword>
<feature type="transmembrane region" description="Helical" evidence="1">
    <location>
        <begin position="45"/>
        <end position="63"/>
    </location>
</feature>
<keyword evidence="1" id="KW-0812">Transmembrane</keyword>
<organism evidence="2 3">
    <name type="scientific">Brasilonema bromeliae SPC951</name>
    <dbReference type="NCBI Taxonomy" id="385972"/>
    <lineage>
        <taxon>Bacteria</taxon>
        <taxon>Bacillati</taxon>
        <taxon>Cyanobacteriota</taxon>
        <taxon>Cyanophyceae</taxon>
        <taxon>Nostocales</taxon>
        <taxon>Scytonemataceae</taxon>
        <taxon>Brasilonema</taxon>
        <taxon>Bromeliae group (in: Brasilonema)</taxon>
    </lineage>
</organism>
<keyword evidence="1" id="KW-0472">Membrane</keyword>
<reference evidence="2 3" key="1">
    <citation type="submission" date="2018-06" db="EMBL/GenBank/DDBJ databases">
        <title>Comparative genomics of Brasilonema spp. strains.</title>
        <authorList>
            <person name="Alvarenga D.O."/>
            <person name="Fiore M.F."/>
            <person name="Varani A.M."/>
        </authorList>
    </citation>
    <scope>NUCLEOTIDE SEQUENCE [LARGE SCALE GENOMIC DNA]</scope>
    <source>
        <strain evidence="2 3">SPC951</strain>
    </source>
</reference>
<comment type="caution">
    <text evidence="2">The sequence shown here is derived from an EMBL/GenBank/DDBJ whole genome shotgun (WGS) entry which is preliminary data.</text>
</comment>
<protein>
    <submittedName>
        <fullName evidence="2">Uncharacterized protein</fullName>
    </submittedName>
</protein>
<keyword evidence="1" id="KW-1133">Transmembrane helix</keyword>
<accession>A0ABX1PAR6</accession>
<dbReference type="RefSeq" id="WP_169156318.1">
    <property type="nucleotide sequence ID" value="NZ_CAWPJE010000128.1"/>
</dbReference>
<evidence type="ECO:0000256" key="1">
    <source>
        <dbReference type="SAM" id="Phobius"/>
    </source>
</evidence>
<gene>
    <name evidence="2" type="ORF">DP116_17060</name>
</gene>
<evidence type="ECO:0000313" key="2">
    <source>
        <dbReference type="EMBL" id="NMG21068.1"/>
    </source>
</evidence>
<feature type="transmembrane region" description="Helical" evidence="1">
    <location>
        <begin position="21"/>
        <end position="39"/>
    </location>
</feature>
<dbReference type="Proteomes" id="UP000718564">
    <property type="component" value="Unassembled WGS sequence"/>
</dbReference>
<dbReference type="EMBL" id="QMEB01000135">
    <property type="protein sequence ID" value="NMG21068.1"/>
    <property type="molecule type" value="Genomic_DNA"/>
</dbReference>
<sequence>MTQKIQESVTESKDVRVSATSIIWGIAVGMLAICIPLSSATKSGSILPLATIAGAAISTVAVWRSDDKKSKYNSLPQQKVELLEQRIANLETIVTRDDFELRMRMKQVESRDRKSDN</sequence>
<name>A0ABX1PAR6_9CYAN</name>
<proteinExistence type="predicted"/>
<evidence type="ECO:0000313" key="3">
    <source>
        <dbReference type="Proteomes" id="UP000718564"/>
    </source>
</evidence>